<keyword evidence="6" id="KW-0732">Signal</keyword>
<evidence type="ECO:0000256" key="2">
    <source>
        <dbReference type="ARBA" id="ARBA00022487"/>
    </source>
</evidence>
<feature type="chain" id="PRO_5040534393" description="Carboxylic ester hydrolase" evidence="6">
    <location>
        <begin position="21"/>
        <end position="579"/>
    </location>
</feature>
<dbReference type="InterPro" id="IPR019826">
    <property type="entry name" value="Carboxylesterase_B_AS"/>
</dbReference>
<dbReference type="AlphaFoldDB" id="A0A9N9S111"/>
<keyword evidence="3 6" id="KW-0378">Hydrolase</keyword>
<evidence type="ECO:0000256" key="4">
    <source>
        <dbReference type="ARBA" id="ARBA00023157"/>
    </source>
</evidence>
<evidence type="ECO:0000256" key="5">
    <source>
        <dbReference type="ARBA" id="ARBA00023180"/>
    </source>
</evidence>
<evidence type="ECO:0000259" key="7">
    <source>
        <dbReference type="Pfam" id="PF00135"/>
    </source>
</evidence>
<reference evidence="8" key="2">
    <citation type="submission" date="2022-10" db="EMBL/GenBank/DDBJ databases">
        <authorList>
            <consortium name="ENA_rothamsted_submissions"/>
            <consortium name="culmorum"/>
            <person name="King R."/>
        </authorList>
    </citation>
    <scope>NUCLEOTIDE SEQUENCE</scope>
</reference>
<dbReference type="SUPFAM" id="SSF53474">
    <property type="entry name" value="alpha/beta-Hydrolases"/>
    <property type="match status" value="1"/>
</dbReference>
<evidence type="ECO:0000256" key="3">
    <source>
        <dbReference type="ARBA" id="ARBA00022801"/>
    </source>
</evidence>
<feature type="domain" description="Carboxylesterase type B" evidence="7">
    <location>
        <begin position="20"/>
        <end position="531"/>
    </location>
</feature>
<proteinExistence type="inferred from homology"/>
<protein>
    <recommendedName>
        <fullName evidence="6">Carboxylic ester hydrolase</fullName>
        <ecNumber evidence="6">3.1.1.-</ecNumber>
    </recommendedName>
</protein>
<dbReference type="Proteomes" id="UP001153620">
    <property type="component" value="Chromosome 2"/>
</dbReference>
<dbReference type="EMBL" id="OU895878">
    <property type="protein sequence ID" value="CAG9806195.1"/>
    <property type="molecule type" value="Genomic_DNA"/>
</dbReference>
<dbReference type="Pfam" id="PF00135">
    <property type="entry name" value="COesterase"/>
    <property type="match status" value="1"/>
</dbReference>
<organism evidence="8 9">
    <name type="scientific">Chironomus riparius</name>
    <dbReference type="NCBI Taxonomy" id="315576"/>
    <lineage>
        <taxon>Eukaryota</taxon>
        <taxon>Metazoa</taxon>
        <taxon>Ecdysozoa</taxon>
        <taxon>Arthropoda</taxon>
        <taxon>Hexapoda</taxon>
        <taxon>Insecta</taxon>
        <taxon>Pterygota</taxon>
        <taxon>Neoptera</taxon>
        <taxon>Endopterygota</taxon>
        <taxon>Diptera</taxon>
        <taxon>Nematocera</taxon>
        <taxon>Chironomoidea</taxon>
        <taxon>Chironomidae</taxon>
        <taxon>Chironominae</taxon>
        <taxon>Chironomus</taxon>
    </lineage>
</organism>
<sequence length="579" mass="65970">MNRQIFSVLMILNVCAFIKSEVIEIDDGKLEGTVLKTRKGLDVYAFMNIPFAEPPIGRLRFHSPIPNRKWNGILNAKQFGPACMQNNDGPDESVSENCLQLNVFTKELNSINLKPTIVYIHGGGYVAGSAVGYLPSYLLDRDIVLVTINYRLGPFGFLATGTKDAYGNMGLKDQVLALKWVRKNIAHFGGNPDQVTISGLSAGSFSVTAQMGSVMSQGLFHRAIAMSGAITWQTGLDRDNMNLVKQVAKRLSCPINVDDMIPCLQTKSAKDIIQAGSRSYYGCLVMPWLPVVEQDFGQERFFTADPNKLFKSGKFNRVPVIVGITTDEFISPVVPLLNNKESLELLNNKFSEIASNCFYFRGNGIISTDEIAELLRKHYLPYDKIDKTSFNSLHHLCADGSIGYAVHRFAHYASPFTDVYYYKFSYSERFSNFLYPRNKPYGIHHGDDNMYVLSTHYDPEIKESDPENFMVERMTRIWEQFSKYGNPNKRNDEFLADLNWPKLDKTSEYFLDNGKHMVEKQGLYLERYHMWDSLDKSLMYSEKDESNEEIMIKIIKKDSDYNFVLSSNNSKIYNYRSLP</sequence>
<gene>
    <name evidence="8" type="ORF">CHIRRI_LOCUS9056</name>
</gene>
<evidence type="ECO:0000313" key="8">
    <source>
        <dbReference type="EMBL" id="CAG9806195.1"/>
    </source>
</evidence>
<keyword evidence="5" id="KW-0325">Glycoprotein</keyword>
<comment type="similarity">
    <text evidence="1 6">Belongs to the type-B carboxylesterase/lipase family.</text>
</comment>
<dbReference type="PANTHER" id="PTHR11559">
    <property type="entry name" value="CARBOXYLESTERASE"/>
    <property type="match status" value="1"/>
</dbReference>
<evidence type="ECO:0000256" key="1">
    <source>
        <dbReference type="ARBA" id="ARBA00005964"/>
    </source>
</evidence>
<name>A0A9N9S111_9DIPT</name>
<accession>A0A9N9S111</accession>
<dbReference type="Gene3D" id="3.40.50.1820">
    <property type="entry name" value="alpha/beta hydrolase"/>
    <property type="match status" value="1"/>
</dbReference>
<dbReference type="OrthoDB" id="19653at2759"/>
<dbReference type="PROSITE" id="PS00122">
    <property type="entry name" value="CARBOXYLESTERASE_B_1"/>
    <property type="match status" value="1"/>
</dbReference>
<keyword evidence="9" id="KW-1185">Reference proteome</keyword>
<feature type="signal peptide" evidence="6">
    <location>
        <begin position="1"/>
        <end position="20"/>
    </location>
</feature>
<dbReference type="InterPro" id="IPR002018">
    <property type="entry name" value="CarbesteraseB"/>
</dbReference>
<dbReference type="GO" id="GO:0052689">
    <property type="term" value="F:carboxylic ester hydrolase activity"/>
    <property type="evidence" value="ECO:0007669"/>
    <property type="project" value="UniProtKB-KW"/>
</dbReference>
<keyword evidence="4" id="KW-1015">Disulfide bond</keyword>
<dbReference type="EC" id="3.1.1.-" evidence="6"/>
<evidence type="ECO:0000256" key="6">
    <source>
        <dbReference type="RuleBase" id="RU361235"/>
    </source>
</evidence>
<evidence type="ECO:0000313" key="9">
    <source>
        <dbReference type="Proteomes" id="UP001153620"/>
    </source>
</evidence>
<dbReference type="InterPro" id="IPR029058">
    <property type="entry name" value="AB_hydrolase_fold"/>
</dbReference>
<keyword evidence="2" id="KW-0719">Serine esterase</keyword>
<dbReference type="InterPro" id="IPR050309">
    <property type="entry name" value="Type-B_Carboxylest/Lipase"/>
</dbReference>
<reference evidence="8" key="1">
    <citation type="submission" date="2022-01" db="EMBL/GenBank/DDBJ databases">
        <authorList>
            <person name="King R."/>
        </authorList>
    </citation>
    <scope>NUCLEOTIDE SEQUENCE</scope>
</reference>